<dbReference type="PANTHER" id="PTHR45138">
    <property type="entry name" value="REGULATORY COMPONENTS OF SENSORY TRANSDUCTION SYSTEM"/>
    <property type="match status" value="1"/>
</dbReference>
<accession>A0A380TEB6</accession>
<protein>
    <submittedName>
        <fullName evidence="2">Putative Diguanylate cyclase</fullName>
    </submittedName>
</protein>
<evidence type="ECO:0000259" key="1">
    <source>
        <dbReference type="PROSITE" id="PS50887"/>
    </source>
</evidence>
<dbReference type="FunFam" id="3.30.70.270:FF:000001">
    <property type="entry name" value="Diguanylate cyclase domain protein"/>
    <property type="match status" value="1"/>
</dbReference>
<reference evidence="2" key="1">
    <citation type="submission" date="2018-07" db="EMBL/GenBank/DDBJ databases">
        <authorList>
            <person name="Quirk P.G."/>
            <person name="Krulwich T.A."/>
        </authorList>
    </citation>
    <scope>NUCLEOTIDE SEQUENCE</scope>
</reference>
<dbReference type="SMART" id="SM00267">
    <property type="entry name" value="GGDEF"/>
    <property type="match status" value="1"/>
</dbReference>
<proteinExistence type="predicted"/>
<evidence type="ECO:0000313" key="2">
    <source>
        <dbReference type="EMBL" id="SUS06023.1"/>
    </source>
</evidence>
<dbReference type="InterPro" id="IPR043128">
    <property type="entry name" value="Rev_trsase/Diguanyl_cyclase"/>
</dbReference>
<dbReference type="GO" id="GO:0043709">
    <property type="term" value="P:cell adhesion involved in single-species biofilm formation"/>
    <property type="evidence" value="ECO:0007669"/>
    <property type="project" value="TreeGrafter"/>
</dbReference>
<dbReference type="GO" id="GO:1902201">
    <property type="term" value="P:negative regulation of bacterial-type flagellum-dependent cell motility"/>
    <property type="evidence" value="ECO:0007669"/>
    <property type="project" value="TreeGrafter"/>
</dbReference>
<organism evidence="2">
    <name type="scientific">metagenome</name>
    <dbReference type="NCBI Taxonomy" id="256318"/>
    <lineage>
        <taxon>unclassified sequences</taxon>
        <taxon>metagenomes</taxon>
    </lineage>
</organism>
<dbReference type="InterPro" id="IPR000160">
    <property type="entry name" value="GGDEF_dom"/>
</dbReference>
<gene>
    <name evidence="2" type="ORF">DF3PB_2310004</name>
</gene>
<dbReference type="NCBIfam" id="TIGR00254">
    <property type="entry name" value="GGDEF"/>
    <property type="match status" value="1"/>
</dbReference>
<dbReference type="AlphaFoldDB" id="A0A380TEB6"/>
<dbReference type="EMBL" id="UIDG01000148">
    <property type="protein sequence ID" value="SUS06023.1"/>
    <property type="molecule type" value="Genomic_DNA"/>
</dbReference>
<dbReference type="CDD" id="cd01949">
    <property type="entry name" value="GGDEF"/>
    <property type="match status" value="1"/>
</dbReference>
<dbReference type="GO" id="GO:0005886">
    <property type="term" value="C:plasma membrane"/>
    <property type="evidence" value="ECO:0007669"/>
    <property type="project" value="TreeGrafter"/>
</dbReference>
<name>A0A380TEB6_9ZZZZ</name>
<dbReference type="PANTHER" id="PTHR45138:SF9">
    <property type="entry name" value="DIGUANYLATE CYCLASE DGCM-RELATED"/>
    <property type="match status" value="1"/>
</dbReference>
<dbReference type="Pfam" id="PF00990">
    <property type="entry name" value="GGDEF"/>
    <property type="match status" value="1"/>
</dbReference>
<dbReference type="InterPro" id="IPR050469">
    <property type="entry name" value="Diguanylate_Cyclase"/>
</dbReference>
<sequence>MNRPKARPRTRADDPRGDGVRAQDLLSELDLAVQEHFAWLKAWHRALLCGPPEGVVSLSSAASDLGRFGTWFLRNQHSGLVNQPAVRSIARLHEELRERARALAARAGDGASLPDAEYDAFMDAASGFVMQVRRLERAFTAAFSDVDPLTGVLNRHAMCRELERERARAVRMGRPCALAIADLDHFKAVNDCHGHAAGDRVLAAAAELFASGLRAYDSVYRYGGEEFLFCLPEAPLDVARQILERILSSLSVRAIPLAEGTQLTITCSFGVAEITPDATLDETLARADQALYAAKREGRARVCTWPMTGEPRTAAS</sequence>
<dbReference type="PROSITE" id="PS50887">
    <property type="entry name" value="GGDEF"/>
    <property type="match status" value="1"/>
</dbReference>
<dbReference type="Gene3D" id="1.20.120.30">
    <property type="entry name" value="Aspartate receptor, ligand-binding domain"/>
    <property type="match status" value="1"/>
</dbReference>
<dbReference type="NCBIfam" id="NF007380">
    <property type="entry name" value="PRK09894.1"/>
    <property type="match status" value="1"/>
</dbReference>
<dbReference type="Gene3D" id="3.30.70.270">
    <property type="match status" value="1"/>
</dbReference>
<dbReference type="GO" id="GO:0052621">
    <property type="term" value="F:diguanylate cyclase activity"/>
    <property type="evidence" value="ECO:0007669"/>
    <property type="project" value="TreeGrafter"/>
</dbReference>
<dbReference type="InterPro" id="IPR029787">
    <property type="entry name" value="Nucleotide_cyclase"/>
</dbReference>
<dbReference type="SUPFAM" id="SSF55073">
    <property type="entry name" value="Nucleotide cyclase"/>
    <property type="match status" value="1"/>
</dbReference>
<feature type="domain" description="GGDEF" evidence="1">
    <location>
        <begin position="174"/>
        <end position="307"/>
    </location>
</feature>